<organism evidence="7 8">
    <name type="scientific">Jannaschia ovalis</name>
    <dbReference type="NCBI Taxonomy" id="3038773"/>
    <lineage>
        <taxon>Bacteria</taxon>
        <taxon>Pseudomonadati</taxon>
        <taxon>Pseudomonadota</taxon>
        <taxon>Alphaproteobacteria</taxon>
        <taxon>Rhodobacterales</taxon>
        <taxon>Roseobacteraceae</taxon>
        <taxon>Jannaschia</taxon>
    </lineage>
</organism>
<name>A0ABY8LEQ9_9RHOB</name>
<dbReference type="Gene3D" id="1.10.10.10">
    <property type="entry name" value="Winged helix-like DNA-binding domain superfamily/Winged helix DNA-binding domain"/>
    <property type="match status" value="1"/>
</dbReference>
<gene>
    <name evidence="7" type="ORF">P8627_05145</name>
</gene>
<dbReference type="PROSITE" id="PS50995">
    <property type="entry name" value="HTH_MARR_2"/>
    <property type="match status" value="1"/>
</dbReference>
<dbReference type="SUPFAM" id="SSF46785">
    <property type="entry name" value="Winged helix' DNA-binding domain"/>
    <property type="match status" value="1"/>
</dbReference>
<evidence type="ECO:0000256" key="5">
    <source>
        <dbReference type="ARBA" id="ARBA00023163"/>
    </source>
</evidence>
<dbReference type="InterPro" id="IPR055166">
    <property type="entry name" value="Transc_reg_Sar_Rot_HTH"/>
</dbReference>
<feature type="domain" description="HTH marR-type" evidence="6">
    <location>
        <begin position="6"/>
        <end position="137"/>
    </location>
</feature>
<dbReference type="CDD" id="cd00090">
    <property type="entry name" value="HTH_ARSR"/>
    <property type="match status" value="1"/>
</dbReference>
<comment type="subcellular location">
    <subcellularLocation>
        <location evidence="1">Cytoplasm</location>
    </subcellularLocation>
</comment>
<evidence type="ECO:0000313" key="7">
    <source>
        <dbReference type="EMBL" id="WGH79651.1"/>
    </source>
</evidence>
<dbReference type="InterPro" id="IPR039422">
    <property type="entry name" value="MarR/SlyA-like"/>
</dbReference>
<dbReference type="PRINTS" id="PR00598">
    <property type="entry name" value="HTHMARR"/>
</dbReference>
<evidence type="ECO:0000256" key="3">
    <source>
        <dbReference type="ARBA" id="ARBA00023015"/>
    </source>
</evidence>
<keyword evidence="2" id="KW-0963">Cytoplasm</keyword>
<accession>A0ABY8LEQ9</accession>
<keyword evidence="3" id="KW-0805">Transcription regulation</keyword>
<dbReference type="SMART" id="SM00347">
    <property type="entry name" value="HTH_MARR"/>
    <property type="match status" value="1"/>
</dbReference>
<dbReference type="PANTHER" id="PTHR33164:SF5">
    <property type="entry name" value="ORGANIC HYDROPEROXIDE RESISTANCE TRANSCRIPTIONAL REGULATOR"/>
    <property type="match status" value="1"/>
</dbReference>
<evidence type="ECO:0000256" key="1">
    <source>
        <dbReference type="ARBA" id="ARBA00004496"/>
    </source>
</evidence>
<evidence type="ECO:0000313" key="8">
    <source>
        <dbReference type="Proteomes" id="UP001243420"/>
    </source>
</evidence>
<evidence type="ECO:0000259" key="6">
    <source>
        <dbReference type="PROSITE" id="PS50995"/>
    </source>
</evidence>
<sequence length="143" mass="15583">MSLPPEDMICFALYSASQAMQQAYRPLLDMMGLTYPQYLVMSALWTGPETPTVGALGRQLGLDSSTLTPLLKRLEAGGLVTRRRDPKDERLVRIAMTDAGRALQASAADIPRCIAEKTGLTSEEIARLHGELQALAARLRAPD</sequence>
<dbReference type="Proteomes" id="UP001243420">
    <property type="component" value="Chromosome"/>
</dbReference>
<proteinExistence type="predicted"/>
<dbReference type="RefSeq" id="WP_279966576.1">
    <property type="nucleotide sequence ID" value="NZ_CP122537.1"/>
</dbReference>
<dbReference type="PANTHER" id="PTHR33164">
    <property type="entry name" value="TRANSCRIPTIONAL REGULATOR, MARR FAMILY"/>
    <property type="match status" value="1"/>
</dbReference>
<keyword evidence="4" id="KW-0238">DNA-binding</keyword>
<evidence type="ECO:0000256" key="4">
    <source>
        <dbReference type="ARBA" id="ARBA00023125"/>
    </source>
</evidence>
<protein>
    <submittedName>
        <fullName evidence="7">MarR family transcriptional regulator</fullName>
    </submittedName>
</protein>
<keyword evidence="5" id="KW-0804">Transcription</keyword>
<dbReference type="InterPro" id="IPR036388">
    <property type="entry name" value="WH-like_DNA-bd_sf"/>
</dbReference>
<dbReference type="Pfam" id="PF22381">
    <property type="entry name" value="Staph_reg_Sar_Rot"/>
    <property type="match status" value="1"/>
</dbReference>
<dbReference type="EMBL" id="CP122537">
    <property type="protein sequence ID" value="WGH79651.1"/>
    <property type="molecule type" value="Genomic_DNA"/>
</dbReference>
<dbReference type="InterPro" id="IPR036390">
    <property type="entry name" value="WH_DNA-bd_sf"/>
</dbReference>
<keyword evidence="8" id="KW-1185">Reference proteome</keyword>
<reference evidence="7 8" key="1">
    <citation type="submission" date="2023-04" db="EMBL/GenBank/DDBJ databases">
        <title>Jannaschia ovalis sp. nov., a marine bacterium isolated from sea tidal flat.</title>
        <authorList>
            <person name="Kwon D.Y."/>
            <person name="Kim J.-J."/>
        </authorList>
    </citation>
    <scope>NUCLEOTIDE SEQUENCE [LARGE SCALE GENOMIC DNA]</scope>
    <source>
        <strain evidence="7 8">GRR-S6-38</strain>
    </source>
</reference>
<dbReference type="InterPro" id="IPR011991">
    <property type="entry name" value="ArsR-like_HTH"/>
</dbReference>
<evidence type="ECO:0000256" key="2">
    <source>
        <dbReference type="ARBA" id="ARBA00022490"/>
    </source>
</evidence>
<dbReference type="InterPro" id="IPR000835">
    <property type="entry name" value="HTH_MarR-typ"/>
</dbReference>